<dbReference type="GeneID" id="35004174"/>
<proteinExistence type="predicted"/>
<dbReference type="Proteomes" id="UP000198888">
    <property type="component" value="Unassembled WGS sequence"/>
</dbReference>
<dbReference type="KEGG" id="hae:halTADL_3407"/>
<accession>A0A1H6WPV5</accession>
<reference evidence="2 3" key="1">
    <citation type="submission" date="2016-10" db="EMBL/GenBank/DDBJ databases">
        <authorList>
            <person name="de Groot N.N."/>
        </authorList>
    </citation>
    <scope>NUCLEOTIDE SEQUENCE [LARGE SCALE GENOMIC DNA]</scope>
    <source>
        <strain evidence="2 3">DSM 22187</strain>
    </source>
</reference>
<dbReference type="Pfam" id="PF24430">
    <property type="entry name" value="DUF7553"/>
    <property type="match status" value="1"/>
</dbReference>
<dbReference type="InterPro" id="IPR055975">
    <property type="entry name" value="DUF7553"/>
</dbReference>
<name>A0A1H6WPV5_9EURY</name>
<dbReference type="RefSeq" id="WP_089673374.1">
    <property type="nucleotide sequence ID" value="NZ_CP024845.1"/>
</dbReference>
<evidence type="ECO:0000313" key="3">
    <source>
        <dbReference type="Proteomes" id="UP000198888"/>
    </source>
</evidence>
<sequence length="89" mass="9557">MTRAELIAASESLEHAAEGASDDLTAKLSEQADTLATLADREKGPDHGRLAKIEHSLRSLKESASDEGADLIDDALTHIKEYRKTVDGV</sequence>
<dbReference type="EMBL" id="FNYR01000026">
    <property type="protein sequence ID" value="SEJ16227.1"/>
    <property type="molecule type" value="Genomic_DNA"/>
</dbReference>
<evidence type="ECO:0000313" key="2">
    <source>
        <dbReference type="EMBL" id="SEJ16227.1"/>
    </source>
</evidence>
<feature type="region of interest" description="Disordered" evidence="1">
    <location>
        <begin position="1"/>
        <end position="22"/>
    </location>
</feature>
<dbReference type="AlphaFoldDB" id="A0A1H6WPV5"/>
<organism evidence="2 3">
    <name type="scientific">Halohasta litchfieldiae</name>
    <dbReference type="NCBI Taxonomy" id="1073996"/>
    <lineage>
        <taxon>Archaea</taxon>
        <taxon>Methanobacteriati</taxon>
        <taxon>Methanobacteriota</taxon>
        <taxon>Stenosarchaea group</taxon>
        <taxon>Halobacteria</taxon>
        <taxon>Halobacteriales</taxon>
        <taxon>Haloferacaceae</taxon>
        <taxon>Halohasta</taxon>
    </lineage>
</organism>
<dbReference type="STRING" id="1073996.SAMN05444271_12633"/>
<keyword evidence="3" id="KW-1185">Reference proteome</keyword>
<dbReference type="OrthoDB" id="197463at2157"/>
<gene>
    <name evidence="2" type="ORF">SAMN05444271_12633</name>
</gene>
<protein>
    <submittedName>
        <fullName evidence="2">Uncharacterized protein</fullName>
    </submittedName>
</protein>
<evidence type="ECO:0000256" key="1">
    <source>
        <dbReference type="SAM" id="MobiDB-lite"/>
    </source>
</evidence>
<accession>A0A2H4Q6Y0</accession>